<protein>
    <submittedName>
        <fullName evidence="1">Uncharacterized protein</fullName>
    </submittedName>
</protein>
<name>A0A1M6IT65_9FIRM</name>
<dbReference type="STRING" id="1122184.SAMN02745176_03390"/>
<sequence length="76" mass="9387">MQKQVTCGEQYRIEGVIQPKKIIIDEKLSLVKYYPYYKRTFEWYQDQTLCKQVDNIDYPYDKKRLSRMYRYLSTKG</sequence>
<accession>A0A1M6IT65</accession>
<gene>
    <name evidence="1" type="ORF">SAMN02745176_03390</name>
</gene>
<dbReference type="AlphaFoldDB" id="A0A1M6IT65"/>
<dbReference type="EMBL" id="FQZS01000038">
    <property type="protein sequence ID" value="SHJ37683.1"/>
    <property type="molecule type" value="Genomic_DNA"/>
</dbReference>
<keyword evidence="2" id="KW-1185">Reference proteome</keyword>
<reference evidence="1 2" key="1">
    <citation type="submission" date="2016-11" db="EMBL/GenBank/DDBJ databases">
        <authorList>
            <person name="Jaros S."/>
            <person name="Januszkiewicz K."/>
            <person name="Wedrychowicz H."/>
        </authorList>
    </citation>
    <scope>NUCLEOTIDE SEQUENCE [LARGE SCALE GENOMIC DNA]</scope>
    <source>
        <strain evidence="1 2">DSM 19022</strain>
    </source>
</reference>
<evidence type="ECO:0000313" key="1">
    <source>
        <dbReference type="EMBL" id="SHJ37683.1"/>
    </source>
</evidence>
<evidence type="ECO:0000313" key="2">
    <source>
        <dbReference type="Proteomes" id="UP000184442"/>
    </source>
</evidence>
<dbReference type="Proteomes" id="UP000184442">
    <property type="component" value="Unassembled WGS sequence"/>
</dbReference>
<organism evidence="1 2">
    <name type="scientific">Lutispora thermophila DSM 19022</name>
    <dbReference type="NCBI Taxonomy" id="1122184"/>
    <lineage>
        <taxon>Bacteria</taxon>
        <taxon>Bacillati</taxon>
        <taxon>Bacillota</taxon>
        <taxon>Clostridia</taxon>
        <taxon>Lutisporales</taxon>
        <taxon>Lutisporaceae</taxon>
        <taxon>Lutispora</taxon>
    </lineage>
</organism>
<proteinExistence type="predicted"/>